<comment type="caution">
    <text evidence="1">The sequence shown here is derived from an EMBL/GenBank/DDBJ whole genome shotgun (WGS) entry which is preliminary data.</text>
</comment>
<accession>A0ACB8AY75</accession>
<evidence type="ECO:0000313" key="1">
    <source>
        <dbReference type="EMBL" id="KAH7917372.1"/>
    </source>
</evidence>
<organism evidence="1 2">
    <name type="scientific">Leucogyrophana mollusca</name>
    <dbReference type="NCBI Taxonomy" id="85980"/>
    <lineage>
        <taxon>Eukaryota</taxon>
        <taxon>Fungi</taxon>
        <taxon>Dikarya</taxon>
        <taxon>Basidiomycota</taxon>
        <taxon>Agaricomycotina</taxon>
        <taxon>Agaricomycetes</taxon>
        <taxon>Agaricomycetidae</taxon>
        <taxon>Boletales</taxon>
        <taxon>Boletales incertae sedis</taxon>
        <taxon>Leucogyrophana</taxon>
    </lineage>
</organism>
<proteinExistence type="predicted"/>
<sequence length="348" mass="40417">MQPLTLGNTESPYWTAWGYNTIMGYFTEESGPVRFIDINACDDRILFYLYPFLTPIHIILLHFARAWHFLRIDITLSLINDLATRGLKPLTYTDIQAQLIQSKERFQAANQDWDVEDVYIPLHGRISRTSMNIAEFKVAFFEDILAAVNRFHTTCYWSIRYLVLTHTNPRLRGIITDPLTGQVGESQTHMRDLLHFDPVSGSALWHVWNRLMFPRPLLSWFANPALVEIVWIVLFSDWPWSFGIPVLVNHEFGSVWLPLFEGHATIQSLSLVFAWLYVVLHHDHGFNIRDFPIHTVGDLRLEIVFQKQLEYEAFLHQVMDCSVPGLHPAFAVSARNALCRLLRMEGYC</sequence>
<protein>
    <submittedName>
        <fullName evidence="1">Uncharacterized protein</fullName>
    </submittedName>
</protein>
<gene>
    <name evidence="1" type="ORF">BV22DRAFT_1135467</name>
</gene>
<evidence type="ECO:0000313" key="2">
    <source>
        <dbReference type="Proteomes" id="UP000790709"/>
    </source>
</evidence>
<dbReference type="EMBL" id="MU267096">
    <property type="protein sequence ID" value="KAH7917372.1"/>
    <property type="molecule type" value="Genomic_DNA"/>
</dbReference>
<reference evidence="1" key="1">
    <citation type="journal article" date="2021" name="New Phytol.">
        <title>Evolutionary innovations through gain and loss of genes in the ectomycorrhizal Boletales.</title>
        <authorList>
            <person name="Wu G."/>
            <person name="Miyauchi S."/>
            <person name="Morin E."/>
            <person name="Kuo A."/>
            <person name="Drula E."/>
            <person name="Varga T."/>
            <person name="Kohler A."/>
            <person name="Feng B."/>
            <person name="Cao Y."/>
            <person name="Lipzen A."/>
            <person name="Daum C."/>
            <person name="Hundley H."/>
            <person name="Pangilinan J."/>
            <person name="Johnson J."/>
            <person name="Barry K."/>
            <person name="LaButti K."/>
            <person name="Ng V."/>
            <person name="Ahrendt S."/>
            <person name="Min B."/>
            <person name="Choi I.G."/>
            <person name="Park H."/>
            <person name="Plett J.M."/>
            <person name="Magnuson J."/>
            <person name="Spatafora J.W."/>
            <person name="Nagy L.G."/>
            <person name="Henrissat B."/>
            <person name="Grigoriev I.V."/>
            <person name="Yang Z.L."/>
            <person name="Xu J."/>
            <person name="Martin F.M."/>
        </authorList>
    </citation>
    <scope>NUCLEOTIDE SEQUENCE</scope>
    <source>
        <strain evidence="1">KUC20120723A-06</strain>
    </source>
</reference>
<keyword evidence="2" id="KW-1185">Reference proteome</keyword>
<name>A0ACB8AY75_9AGAM</name>
<dbReference type="Proteomes" id="UP000790709">
    <property type="component" value="Unassembled WGS sequence"/>
</dbReference>